<evidence type="ECO:0000313" key="3">
    <source>
        <dbReference type="Proteomes" id="UP001275084"/>
    </source>
</evidence>
<evidence type="ECO:0000313" key="2">
    <source>
        <dbReference type="EMBL" id="KAK3362603.1"/>
    </source>
</evidence>
<evidence type="ECO:0000256" key="1">
    <source>
        <dbReference type="SAM" id="MobiDB-lite"/>
    </source>
</evidence>
<gene>
    <name evidence="2" type="ORF">B0T25DRAFT_512791</name>
</gene>
<protein>
    <submittedName>
        <fullName evidence="2">Uncharacterized protein</fullName>
    </submittedName>
</protein>
<feature type="region of interest" description="Disordered" evidence="1">
    <location>
        <begin position="177"/>
        <end position="269"/>
    </location>
</feature>
<proteinExistence type="predicted"/>
<dbReference type="AlphaFoldDB" id="A0AAJ0HTS2"/>
<dbReference type="EMBL" id="JAUIQD010000001">
    <property type="protein sequence ID" value="KAK3362603.1"/>
    <property type="molecule type" value="Genomic_DNA"/>
</dbReference>
<name>A0AAJ0HTS2_9PEZI</name>
<accession>A0AAJ0HTS2</accession>
<comment type="caution">
    <text evidence="2">The sequence shown here is derived from an EMBL/GenBank/DDBJ whole genome shotgun (WGS) entry which is preliminary data.</text>
</comment>
<sequence>MSGRLSHSTNNNNSPDRRYYQGYVYLKGTRNSEQPPVIKVTSKLGRAKNLSQTNLAENELFGLIHIYVRLYLCPPVTRKRLHLWRKSHKEVIANWRPTDFWNTIEQDQMLRDDPRPPGIPPGATRVQPRAPQNYALSDSVGDDLDNVGDTGNGLGTYYGGGGGDDMDISEQTLGDDYSQVRGQGQGRGSTRAWNGGGRVPNQDPAQGEDVARRHPTPFRDLFWYPAQPPASETGSELFGGAQLQQPGSAAGQGWHVPGLAPPGTPAAQPLRAKTEGQDIRGGLRAARESIMASYSNFERWVAEANWGPERDDLLQSAWRLSRELERALRAVEKSV</sequence>
<dbReference type="Proteomes" id="UP001275084">
    <property type="component" value="Unassembled WGS sequence"/>
</dbReference>
<organism evidence="2 3">
    <name type="scientific">Lasiosphaeria hispida</name>
    <dbReference type="NCBI Taxonomy" id="260671"/>
    <lineage>
        <taxon>Eukaryota</taxon>
        <taxon>Fungi</taxon>
        <taxon>Dikarya</taxon>
        <taxon>Ascomycota</taxon>
        <taxon>Pezizomycotina</taxon>
        <taxon>Sordariomycetes</taxon>
        <taxon>Sordariomycetidae</taxon>
        <taxon>Sordariales</taxon>
        <taxon>Lasiosphaeriaceae</taxon>
        <taxon>Lasiosphaeria</taxon>
    </lineage>
</organism>
<reference evidence="2" key="2">
    <citation type="submission" date="2023-06" db="EMBL/GenBank/DDBJ databases">
        <authorList>
            <consortium name="Lawrence Berkeley National Laboratory"/>
            <person name="Haridas S."/>
            <person name="Hensen N."/>
            <person name="Bonometti L."/>
            <person name="Westerberg I."/>
            <person name="Brannstrom I.O."/>
            <person name="Guillou S."/>
            <person name="Cros-Aarteil S."/>
            <person name="Calhoun S."/>
            <person name="Kuo A."/>
            <person name="Mondo S."/>
            <person name="Pangilinan J."/>
            <person name="Riley R."/>
            <person name="Labutti K."/>
            <person name="Andreopoulos B."/>
            <person name="Lipzen A."/>
            <person name="Chen C."/>
            <person name="Yanf M."/>
            <person name="Daum C."/>
            <person name="Ng V."/>
            <person name="Clum A."/>
            <person name="Steindorff A."/>
            <person name="Ohm R."/>
            <person name="Martin F."/>
            <person name="Silar P."/>
            <person name="Natvig D."/>
            <person name="Lalanne C."/>
            <person name="Gautier V."/>
            <person name="Ament-Velasquez S.L."/>
            <person name="Kruys A."/>
            <person name="Hutchinson M.I."/>
            <person name="Powell A.J."/>
            <person name="Barry K."/>
            <person name="Miller A.N."/>
            <person name="Grigoriev I.V."/>
            <person name="Debuchy R."/>
            <person name="Gladieux P."/>
            <person name="Thoren M.H."/>
            <person name="Johannesson H."/>
        </authorList>
    </citation>
    <scope>NUCLEOTIDE SEQUENCE</scope>
    <source>
        <strain evidence="2">CBS 955.72</strain>
    </source>
</reference>
<reference evidence="2" key="1">
    <citation type="journal article" date="2023" name="Mol. Phylogenet. Evol.">
        <title>Genome-scale phylogeny and comparative genomics of the fungal order Sordariales.</title>
        <authorList>
            <person name="Hensen N."/>
            <person name="Bonometti L."/>
            <person name="Westerberg I."/>
            <person name="Brannstrom I.O."/>
            <person name="Guillou S."/>
            <person name="Cros-Aarteil S."/>
            <person name="Calhoun S."/>
            <person name="Haridas S."/>
            <person name="Kuo A."/>
            <person name="Mondo S."/>
            <person name="Pangilinan J."/>
            <person name="Riley R."/>
            <person name="LaButti K."/>
            <person name="Andreopoulos B."/>
            <person name="Lipzen A."/>
            <person name="Chen C."/>
            <person name="Yan M."/>
            <person name="Daum C."/>
            <person name="Ng V."/>
            <person name="Clum A."/>
            <person name="Steindorff A."/>
            <person name="Ohm R.A."/>
            <person name="Martin F."/>
            <person name="Silar P."/>
            <person name="Natvig D.O."/>
            <person name="Lalanne C."/>
            <person name="Gautier V."/>
            <person name="Ament-Velasquez S.L."/>
            <person name="Kruys A."/>
            <person name="Hutchinson M.I."/>
            <person name="Powell A.J."/>
            <person name="Barry K."/>
            <person name="Miller A.N."/>
            <person name="Grigoriev I.V."/>
            <person name="Debuchy R."/>
            <person name="Gladieux P."/>
            <person name="Hiltunen Thoren M."/>
            <person name="Johannesson H."/>
        </authorList>
    </citation>
    <scope>NUCLEOTIDE SEQUENCE</scope>
    <source>
        <strain evidence="2">CBS 955.72</strain>
    </source>
</reference>
<keyword evidence="3" id="KW-1185">Reference proteome</keyword>